<dbReference type="Proteomes" id="UP001469553">
    <property type="component" value="Unassembled WGS sequence"/>
</dbReference>
<sequence length="156" mass="18095">MCSLSFLGKQASAQELHCPGCLYMFSRMLQNHLKVRIQRESLQLEHVYYRAGSEMFFCLFILFESYRTNLRIRTPNRTLQQTRTGCEPFQHSSVSFSEACGILNPIFPSCEGNISRWDFLTRIKLNSVNWNRPEPNQSQQVDGSISDPNASVCWKF</sequence>
<protein>
    <submittedName>
        <fullName evidence="1">Uncharacterized protein</fullName>
    </submittedName>
</protein>
<evidence type="ECO:0000313" key="1">
    <source>
        <dbReference type="EMBL" id="MEQ2310653.1"/>
    </source>
</evidence>
<comment type="caution">
    <text evidence="1">The sequence shown here is derived from an EMBL/GenBank/DDBJ whole genome shotgun (WGS) entry which is preliminary data.</text>
</comment>
<dbReference type="EMBL" id="JAHRIP010075912">
    <property type="protein sequence ID" value="MEQ2310653.1"/>
    <property type="molecule type" value="Genomic_DNA"/>
</dbReference>
<evidence type="ECO:0000313" key="2">
    <source>
        <dbReference type="Proteomes" id="UP001469553"/>
    </source>
</evidence>
<name>A0ABV0ZZJ2_9TELE</name>
<keyword evidence="2" id="KW-1185">Reference proteome</keyword>
<reference evidence="1 2" key="1">
    <citation type="submission" date="2021-06" db="EMBL/GenBank/DDBJ databases">
        <authorList>
            <person name="Palmer J.M."/>
        </authorList>
    </citation>
    <scope>NUCLEOTIDE SEQUENCE [LARGE SCALE GENOMIC DNA]</scope>
    <source>
        <strain evidence="1 2">AS_MEX2019</strain>
        <tissue evidence="1">Muscle</tissue>
    </source>
</reference>
<organism evidence="1 2">
    <name type="scientific">Ameca splendens</name>
    <dbReference type="NCBI Taxonomy" id="208324"/>
    <lineage>
        <taxon>Eukaryota</taxon>
        <taxon>Metazoa</taxon>
        <taxon>Chordata</taxon>
        <taxon>Craniata</taxon>
        <taxon>Vertebrata</taxon>
        <taxon>Euteleostomi</taxon>
        <taxon>Actinopterygii</taxon>
        <taxon>Neopterygii</taxon>
        <taxon>Teleostei</taxon>
        <taxon>Neoteleostei</taxon>
        <taxon>Acanthomorphata</taxon>
        <taxon>Ovalentaria</taxon>
        <taxon>Atherinomorphae</taxon>
        <taxon>Cyprinodontiformes</taxon>
        <taxon>Goodeidae</taxon>
        <taxon>Ameca</taxon>
    </lineage>
</organism>
<gene>
    <name evidence="1" type="ORF">AMECASPLE_011284</name>
</gene>
<accession>A0ABV0ZZJ2</accession>
<proteinExistence type="predicted"/>